<reference evidence="7" key="1">
    <citation type="submission" date="2023-03" db="EMBL/GenBank/DDBJ databases">
        <title>Mating type loci evolution in Malassezia.</title>
        <authorList>
            <person name="Coelho M.A."/>
        </authorList>
    </citation>
    <scope>NUCLEOTIDE SEQUENCE</scope>
    <source>
        <strain evidence="7">CBS 9431</strain>
    </source>
</reference>
<keyword evidence="8" id="KW-1185">Reference proteome</keyword>
<protein>
    <submittedName>
        <fullName evidence="7">Vacuolar protein sorting-associated protein 55</fullName>
    </submittedName>
</protein>
<keyword evidence="5 6" id="KW-0472">Membrane</keyword>
<dbReference type="Pfam" id="PF04133">
    <property type="entry name" value="Vps55"/>
    <property type="match status" value="1"/>
</dbReference>
<evidence type="ECO:0000256" key="2">
    <source>
        <dbReference type="ARBA" id="ARBA00005645"/>
    </source>
</evidence>
<accession>A0AAF0F3N0</accession>
<gene>
    <name evidence="7" type="primary">VPS55</name>
    <name evidence="7" type="ORF">MJAP1_003004</name>
</gene>
<dbReference type="EMBL" id="CP119962">
    <property type="protein sequence ID" value="WFD40022.1"/>
    <property type="molecule type" value="Genomic_DNA"/>
</dbReference>
<evidence type="ECO:0000313" key="7">
    <source>
        <dbReference type="EMBL" id="WFD40022.1"/>
    </source>
</evidence>
<dbReference type="PANTHER" id="PTHR12050">
    <property type="entry name" value="LEPTIN RECEPTOR-RELATED"/>
    <property type="match status" value="1"/>
</dbReference>
<evidence type="ECO:0000256" key="5">
    <source>
        <dbReference type="ARBA" id="ARBA00023136"/>
    </source>
</evidence>
<evidence type="ECO:0000256" key="4">
    <source>
        <dbReference type="ARBA" id="ARBA00022989"/>
    </source>
</evidence>
<dbReference type="AlphaFoldDB" id="A0AAF0F3N0"/>
<evidence type="ECO:0000256" key="6">
    <source>
        <dbReference type="SAM" id="Phobius"/>
    </source>
</evidence>
<dbReference type="GO" id="GO:0034424">
    <property type="term" value="C:Vps55/Vps68 complex"/>
    <property type="evidence" value="ECO:0007669"/>
    <property type="project" value="TreeGrafter"/>
</dbReference>
<dbReference type="PANTHER" id="PTHR12050:SF0">
    <property type="entry name" value="RH04491P"/>
    <property type="match status" value="1"/>
</dbReference>
<evidence type="ECO:0000313" key="8">
    <source>
        <dbReference type="Proteomes" id="UP001217754"/>
    </source>
</evidence>
<keyword evidence="4 6" id="KW-1133">Transmembrane helix</keyword>
<feature type="transmembrane region" description="Helical" evidence="6">
    <location>
        <begin position="36"/>
        <end position="55"/>
    </location>
</feature>
<evidence type="ECO:0000256" key="3">
    <source>
        <dbReference type="ARBA" id="ARBA00022692"/>
    </source>
</evidence>
<feature type="transmembrane region" description="Helical" evidence="6">
    <location>
        <begin position="7"/>
        <end position="30"/>
    </location>
</feature>
<organism evidence="7 8">
    <name type="scientific">Malassezia japonica</name>
    <dbReference type="NCBI Taxonomy" id="223818"/>
    <lineage>
        <taxon>Eukaryota</taxon>
        <taxon>Fungi</taxon>
        <taxon>Dikarya</taxon>
        <taxon>Basidiomycota</taxon>
        <taxon>Ustilaginomycotina</taxon>
        <taxon>Malasseziomycetes</taxon>
        <taxon>Malasseziales</taxon>
        <taxon>Malasseziaceae</taxon>
        <taxon>Malassezia</taxon>
    </lineage>
</organism>
<comment type="similarity">
    <text evidence="2">Belongs to the OB-RGRP/VPS55 family.</text>
</comment>
<feature type="transmembrane region" description="Helical" evidence="6">
    <location>
        <begin position="94"/>
        <end position="120"/>
    </location>
</feature>
<dbReference type="GeneID" id="85226655"/>
<feature type="transmembrane region" description="Helical" evidence="6">
    <location>
        <begin position="67"/>
        <end position="88"/>
    </location>
</feature>
<dbReference type="GO" id="GO:0032511">
    <property type="term" value="P:late endosome to vacuole transport via multivesicular body sorting pathway"/>
    <property type="evidence" value="ECO:0007669"/>
    <property type="project" value="TreeGrafter"/>
</dbReference>
<dbReference type="Proteomes" id="UP001217754">
    <property type="component" value="Chromosome 5"/>
</dbReference>
<dbReference type="InterPro" id="IPR007262">
    <property type="entry name" value="Vps55/LEPROT"/>
</dbReference>
<keyword evidence="3 6" id="KW-0812">Transmembrane</keyword>
<evidence type="ECO:0000256" key="1">
    <source>
        <dbReference type="ARBA" id="ARBA00004141"/>
    </source>
</evidence>
<comment type="subcellular location">
    <subcellularLocation>
        <location evidence="1">Membrane</location>
        <topology evidence="1">Multi-pass membrane protein</topology>
    </subcellularLocation>
</comment>
<dbReference type="RefSeq" id="XP_060122919.1">
    <property type="nucleotide sequence ID" value="XM_060266936.1"/>
</dbReference>
<proteinExistence type="inferred from homology"/>
<sequence>MAGGIHTVIFLSFALALGFLLVILSCALWSNWMPFWSTVAFVLAPAPNALFGGLAGADSFSDFNNAYIDFGNFLTGMLLMTGVALPIMLAHTDIIAPAAAGLSLAGGTLVYGTMVVYAAFFHTPDDI</sequence>
<name>A0AAF0F3N0_9BASI</name>